<evidence type="ECO:0000256" key="1">
    <source>
        <dbReference type="ARBA" id="ARBA00010577"/>
    </source>
</evidence>
<gene>
    <name evidence="4" type="ORF">DealDRAFT_2635</name>
</gene>
<dbReference type="InterPro" id="IPR005648">
    <property type="entry name" value="FlgD"/>
</dbReference>
<dbReference type="eggNOG" id="COG1843">
    <property type="taxonomic scope" value="Bacteria"/>
</dbReference>
<feature type="compositionally biased region" description="Low complexity" evidence="3">
    <location>
        <begin position="1"/>
        <end position="13"/>
    </location>
</feature>
<sequence>MTTVSAAGTTAATQQSNKATGAMQEMDKDMFLQLLVTQLRYQDPLDPQDNSEFVAQMAQFTSLEQMQNLNNTMAKLLDIQSSLHNSAPAFLGLSVTVKDDNGLPLTGIVSAVEYDNGKPRLVIDGNRYGLESVQKVTAGGE</sequence>
<keyword evidence="4" id="KW-0282">Flagellum</keyword>
<comment type="similarity">
    <text evidence="1">Belongs to the FlgD family.</text>
</comment>
<dbReference type="Pfam" id="PF03963">
    <property type="entry name" value="FlgD"/>
    <property type="match status" value="1"/>
</dbReference>
<keyword evidence="4" id="KW-0966">Cell projection</keyword>
<keyword evidence="4" id="KW-0969">Cilium</keyword>
<evidence type="ECO:0000256" key="2">
    <source>
        <dbReference type="ARBA" id="ARBA00022795"/>
    </source>
</evidence>
<dbReference type="Proteomes" id="UP000006443">
    <property type="component" value="Unassembled WGS sequence"/>
</dbReference>
<name>C0GJH6_DETAL</name>
<dbReference type="STRING" id="555088.DealDRAFT_2635"/>
<feature type="region of interest" description="Disordered" evidence="3">
    <location>
        <begin position="1"/>
        <end position="20"/>
    </location>
</feature>
<comment type="caution">
    <text evidence="4">The sequence shown here is derived from an EMBL/GenBank/DDBJ whole genome shotgun (WGS) entry which is preliminary data.</text>
</comment>
<dbReference type="OrthoDB" id="280334at2"/>
<keyword evidence="5" id="KW-1185">Reference proteome</keyword>
<dbReference type="RefSeq" id="WP_008518235.1">
    <property type="nucleotide sequence ID" value="NZ_ACJM01000016.1"/>
</dbReference>
<evidence type="ECO:0000313" key="5">
    <source>
        <dbReference type="Proteomes" id="UP000006443"/>
    </source>
</evidence>
<organism evidence="4 5">
    <name type="scientific">Dethiobacter alkaliphilus AHT 1</name>
    <dbReference type="NCBI Taxonomy" id="555088"/>
    <lineage>
        <taxon>Bacteria</taxon>
        <taxon>Bacillati</taxon>
        <taxon>Bacillota</taxon>
        <taxon>Dethiobacteria</taxon>
        <taxon>Dethiobacterales</taxon>
        <taxon>Dethiobacteraceae</taxon>
        <taxon>Dethiobacter</taxon>
    </lineage>
</organism>
<dbReference type="EMBL" id="ACJM01000016">
    <property type="protein sequence ID" value="EEG76523.1"/>
    <property type="molecule type" value="Genomic_DNA"/>
</dbReference>
<accession>C0GJH6</accession>
<reference evidence="4 5" key="1">
    <citation type="submission" date="2009-02" db="EMBL/GenBank/DDBJ databases">
        <title>Sequencing of the draft genome and assembly of Dethiobacter alkaliphilus AHT 1.</title>
        <authorList>
            <consortium name="US DOE Joint Genome Institute (JGI-PGF)"/>
            <person name="Lucas S."/>
            <person name="Copeland A."/>
            <person name="Lapidus A."/>
            <person name="Glavina del Rio T."/>
            <person name="Dalin E."/>
            <person name="Tice H."/>
            <person name="Bruce D."/>
            <person name="Goodwin L."/>
            <person name="Pitluck S."/>
            <person name="Larimer F."/>
            <person name="Land M.L."/>
            <person name="Hauser L."/>
            <person name="Muyzer G."/>
        </authorList>
    </citation>
    <scope>NUCLEOTIDE SEQUENCE [LARGE SCALE GENOMIC DNA]</scope>
    <source>
        <strain evidence="4 5">AHT 1</strain>
    </source>
</reference>
<evidence type="ECO:0000313" key="4">
    <source>
        <dbReference type="EMBL" id="EEG76523.1"/>
    </source>
</evidence>
<proteinExistence type="inferred from homology"/>
<evidence type="ECO:0000256" key="3">
    <source>
        <dbReference type="SAM" id="MobiDB-lite"/>
    </source>
</evidence>
<keyword evidence="2" id="KW-1005">Bacterial flagellum biogenesis</keyword>
<protein>
    <submittedName>
        <fullName evidence="4">Flagellar hook capping protein</fullName>
    </submittedName>
</protein>
<dbReference type="AlphaFoldDB" id="C0GJH6"/>
<dbReference type="GO" id="GO:0044781">
    <property type="term" value="P:bacterial-type flagellum organization"/>
    <property type="evidence" value="ECO:0007669"/>
    <property type="project" value="UniProtKB-KW"/>
</dbReference>